<dbReference type="InterPro" id="IPR021005">
    <property type="entry name" value="Znf_CGNR"/>
</dbReference>
<dbReference type="PANTHER" id="PTHR35525">
    <property type="entry name" value="BLL6575 PROTEIN"/>
    <property type="match status" value="1"/>
</dbReference>
<proteinExistence type="predicted"/>
<accession>A0A4Y3KUV2</accession>
<keyword evidence="3" id="KW-1185">Reference proteome</keyword>
<dbReference type="RefSeq" id="WP_141372028.1">
    <property type="nucleotide sequence ID" value="NZ_BJLR01000009.1"/>
</dbReference>
<organism evidence="2 3">
    <name type="scientific">Cellulomonas cellasea</name>
    <dbReference type="NCBI Taxonomy" id="43670"/>
    <lineage>
        <taxon>Bacteria</taxon>
        <taxon>Bacillati</taxon>
        <taxon>Actinomycetota</taxon>
        <taxon>Actinomycetes</taxon>
        <taxon>Micrococcales</taxon>
        <taxon>Cellulomonadaceae</taxon>
        <taxon>Cellulomonas</taxon>
    </lineage>
</organism>
<gene>
    <name evidence="2" type="ORF">CCE01nite_09540</name>
</gene>
<dbReference type="AlphaFoldDB" id="A0A4Y3KUV2"/>
<reference evidence="2" key="1">
    <citation type="submission" date="2019-06" db="EMBL/GenBank/DDBJ databases">
        <title>Whole genome shotgun sequence of Cellulomonas cellasea NBRC 3753.</title>
        <authorList>
            <person name="Hosoyama A."/>
            <person name="Uohara A."/>
            <person name="Ohji S."/>
            <person name="Ichikawa N."/>
        </authorList>
    </citation>
    <scope>NUCLEOTIDE SEQUENCE [LARGE SCALE GENOMIC DNA]</scope>
    <source>
        <strain evidence="2">NBRC 3753</strain>
    </source>
</reference>
<dbReference type="SUPFAM" id="SSF160904">
    <property type="entry name" value="Jann2411-like"/>
    <property type="match status" value="1"/>
</dbReference>
<evidence type="ECO:0000259" key="1">
    <source>
        <dbReference type="Pfam" id="PF11706"/>
    </source>
</evidence>
<protein>
    <recommendedName>
        <fullName evidence="1">Zinc finger CGNR domain-containing protein</fullName>
    </recommendedName>
</protein>
<dbReference type="Gene3D" id="1.10.3300.10">
    <property type="entry name" value="Jann2411-like domain"/>
    <property type="match status" value="1"/>
</dbReference>
<dbReference type="InterPro" id="IPR023286">
    <property type="entry name" value="ABATE_dom_sf"/>
</dbReference>
<comment type="caution">
    <text evidence="2">The sequence shown here is derived from an EMBL/GenBank/DDBJ whole genome shotgun (WGS) entry which is preliminary data.</text>
</comment>
<dbReference type="Pfam" id="PF11706">
    <property type="entry name" value="zf-CGNR"/>
    <property type="match status" value="1"/>
</dbReference>
<dbReference type="InterPro" id="IPR010852">
    <property type="entry name" value="ABATE"/>
</dbReference>
<dbReference type="EMBL" id="BJLR01000009">
    <property type="protein sequence ID" value="GEA87005.1"/>
    <property type="molecule type" value="Genomic_DNA"/>
</dbReference>
<name>A0A4Y3KUV2_9CELL</name>
<sequence>MADDDRSWVLPEEPLPVRLMNTLRAERGTLHDDLGTPADLAAWLASAGFGTVRAGAGDLRDARELRDALRTLAAFVTGDTRPAARPPMDDLGRAVDVVNAHRVSTPADRLVLGDGGLRREEPRPAHGVADGLAQVSADATDLLAGPAASALRACGGPRCVLYFVRDHPRREWCSAGCGNRARAARHYRRHRDADA</sequence>
<evidence type="ECO:0000313" key="3">
    <source>
        <dbReference type="Proteomes" id="UP000317046"/>
    </source>
</evidence>
<feature type="domain" description="Zinc finger CGNR" evidence="1">
    <location>
        <begin position="151"/>
        <end position="190"/>
    </location>
</feature>
<dbReference type="PANTHER" id="PTHR35525:SF3">
    <property type="entry name" value="BLL6575 PROTEIN"/>
    <property type="match status" value="1"/>
</dbReference>
<dbReference type="Pfam" id="PF07336">
    <property type="entry name" value="ABATE"/>
    <property type="match status" value="1"/>
</dbReference>
<dbReference type="Proteomes" id="UP000317046">
    <property type="component" value="Unassembled WGS sequence"/>
</dbReference>
<evidence type="ECO:0000313" key="2">
    <source>
        <dbReference type="EMBL" id="GEA87005.1"/>
    </source>
</evidence>